<dbReference type="PANTHER" id="PTHR47851">
    <property type="entry name" value="OS06G0588700 PROTEIN-RELATED"/>
    <property type="match status" value="1"/>
</dbReference>
<feature type="compositionally biased region" description="Acidic residues" evidence="1">
    <location>
        <begin position="175"/>
        <end position="187"/>
    </location>
</feature>
<dbReference type="Proteomes" id="UP001141806">
    <property type="component" value="Unassembled WGS sequence"/>
</dbReference>
<feature type="region of interest" description="Disordered" evidence="1">
    <location>
        <begin position="155"/>
        <end position="218"/>
    </location>
</feature>
<sequence>MDHGKAIVVSPNGDATGPKESYCWTEERIKLLLDIALDYSRKGYKLNTHFTKDGWARILKDYNQKSNKNITMQQLKNRWNVLKAMWVAWVALKNHGWEWNTALGTIVPPSKEHWNAYVKKHCNGRHFKNAPLRNEEELRELFYGVAADGDGAICTNEDQPPALTKGVTASNSAVNEDEDNSSDDDILPVELSNMKEKKKQKSKRSMGSLSKRSKNVDDDDMGETLKRIIALEEQRRAVMIEAKKDTTLKEAIQILNSLEGIELGSNHHVLALEVLEDRTKREMFITMHESARIPWLLRAIQRKVKEDELI</sequence>
<evidence type="ECO:0000313" key="4">
    <source>
        <dbReference type="Proteomes" id="UP001141806"/>
    </source>
</evidence>
<organism evidence="3 4">
    <name type="scientific">Protea cynaroides</name>
    <dbReference type="NCBI Taxonomy" id="273540"/>
    <lineage>
        <taxon>Eukaryota</taxon>
        <taxon>Viridiplantae</taxon>
        <taxon>Streptophyta</taxon>
        <taxon>Embryophyta</taxon>
        <taxon>Tracheophyta</taxon>
        <taxon>Spermatophyta</taxon>
        <taxon>Magnoliopsida</taxon>
        <taxon>Proteales</taxon>
        <taxon>Proteaceae</taxon>
        <taxon>Protea</taxon>
    </lineage>
</organism>
<evidence type="ECO:0000256" key="1">
    <source>
        <dbReference type="SAM" id="MobiDB-lite"/>
    </source>
</evidence>
<dbReference type="AlphaFoldDB" id="A0A9Q0R3H9"/>
<comment type="caution">
    <text evidence="3">The sequence shown here is derived from an EMBL/GenBank/DDBJ whole genome shotgun (WGS) entry which is preliminary data.</text>
</comment>
<feature type="domain" description="Myb/SANT-like" evidence="2">
    <location>
        <begin position="24"/>
        <end position="117"/>
    </location>
</feature>
<dbReference type="PANTHER" id="PTHR47851:SF5">
    <property type="entry name" value="MYB_SANT-LIKE DOMAIN-CONTAINING PROTEIN"/>
    <property type="match status" value="1"/>
</dbReference>
<name>A0A9Q0R3H9_9MAGN</name>
<evidence type="ECO:0000259" key="2">
    <source>
        <dbReference type="Pfam" id="PF12776"/>
    </source>
</evidence>
<protein>
    <recommendedName>
        <fullName evidence="2">Myb/SANT-like domain-containing protein</fullName>
    </recommendedName>
</protein>
<reference evidence="3" key="1">
    <citation type="journal article" date="2023" name="Plant J.">
        <title>The genome of the king protea, Protea cynaroides.</title>
        <authorList>
            <person name="Chang J."/>
            <person name="Duong T.A."/>
            <person name="Schoeman C."/>
            <person name="Ma X."/>
            <person name="Roodt D."/>
            <person name="Barker N."/>
            <person name="Li Z."/>
            <person name="Van de Peer Y."/>
            <person name="Mizrachi E."/>
        </authorList>
    </citation>
    <scope>NUCLEOTIDE SEQUENCE</scope>
    <source>
        <tissue evidence="3">Young leaves</tissue>
    </source>
</reference>
<keyword evidence="4" id="KW-1185">Reference proteome</keyword>
<dbReference type="Pfam" id="PF12776">
    <property type="entry name" value="Myb_DNA-bind_3"/>
    <property type="match status" value="1"/>
</dbReference>
<evidence type="ECO:0000313" key="3">
    <source>
        <dbReference type="EMBL" id="KAJ4981627.1"/>
    </source>
</evidence>
<dbReference type="EMBL" id="JAMYWD010000001">
    <property type="protein sequence ID" value="KAJ4981627.1"/>
    <property type="molecule type" value="Genomic_DNA"/>
</dbReference>
<gene>
    <name evidence="3" type="ORF">NE237_032464</name>
</gene>
<dbReference type="OrthoDB" id="1910266at2759"/>
<proteinExistence type="predicted"/>
<dbReference type="InterPro" id="IPR024752">
    <property type="entry name" value="Myb/SANT-like_dom"/>
</dbReference>
<accession>A0A9Q0R3H9</accession>